<feature type="region of interest" description="Disordered" evidence="7">
    <location>
        <begin position="545"/>
        <end position="582"/>
    </location>
</feature>
<dbReference type="Pfam" id="PF01067">
    <property type="entry name" value="Calpain_III"/>
    <property type="match status" value="1"/>
</dbReference>
<evidence type="ECO:0000256" key="7">
    <source>
        <dbReference type="SAM" id="MobiDB-lite"/>
    </source>
</evidence>
<protein>
    <recommendedName>
        <fullName evidence="8">Calpain catalytic domain-containing protein</fullName>
    </recommendedName>
</protein>
<keyword evidence="2 6" id="KW-0645">Protease</keyword>
<dbReference type="InterPro" id="IPR022682">
    <property type="entry name" value="Calpain_domain_III"/>
</dbReference>
<dbReference type="Pfam" id="PF00648">
    <property type="entry name" value="Peptidase_C2"/>
    <property type="match status" value="1"/>
</dbReference>
<dbReference type="GO" id="GO:0004198">
    <property type="term" value="F:calcium-dependent cysteine-type endopeptidase activity"/>
    <property type="evidence" value="ECO:0007669"/>
    <property type="project" value="InterPro"/>
</dbReference>
<dbReference type="SUPFAM" id="SSF54001">
    <property type="entry name" value="Cysteine proteinases"/>
    <property type="match status" value="1"/>
</dbReference>
<evidence type="ECO:0000256" key="6">
    <source>
        <dbReference type="PROSITE-ProRule" id="PRU00239"/>
    </source>
</evidence>
<dbReference type="AlphaFoldDB" id="A0AAV7KK71"/>
<comment type="similarity">
    <text evidence="1">Belongs to the peptidase C2 family.</text>
</comment>
<evidence type="ECO:0000256" key="1">
    <source>
        <dbReference type="ARBA" id="ARBA00007623"/>
    </source>
</evidence>
<comment type="caution">
    <text evidence="9">The sequence shown here is derived from an EMBL/GenBank/DDBJ whole genome shotgun (WGS) entry which is preliminary data.</text>
</comment>
<dbReference type="InterPro" id="IPR001300">
    <property type="entry name" value="Peptidase_C2_calpain_cat"/>
</dbReference>
<dbReference type="PRINTS" id="PR00704">
    <property type="entry name" value="CALPAIN"/>
</dbReference>
<evidence type="ECO:0000259" key="8">
    <source>
        <dbReference type="PROSITE" id="PS50203"/>
    </source>
</evidence>
<dbReference type="InterPro" id="IPR022683">
    <property type="entry name" value="Calpain_III"/>
</dbReference>
<gene>
    <name evidence="9" type="ORF">LOD99_9978</name>
</gene>
<evidence type="ECO:0000256" key="2">
    <source>
        <dbReference type="ARBA" id="ARBA00022670"/>
    </source>
</evidence>
<evidence type="ECO:0000256" key="4">
    <source>
        <dbReference type="ARBA" id="ARBA00022807"/>
    </source>
</evidence>
<feature type="active site" evidence="5 6">
    <location>
        <position position="82"/>
    </location>
</feature>
<evidence type="ECO:0000256" key="5">
    <source>
        <dbReference type="PIRSR" id="PIRSR622684-1"/>
    </source>
</evidence>
<dbReference type="PANTHER" id="PTHR10183">
    <property type="entry name" value="CALPAIN"/>
    <property type="match status" value="1"/>
</dbReference>
<dbReference type="Gene3D" id="3.90.70.10">
    <property type="entry name" value="Cysteine proteinases"/>
    <property type="match status" value="1"/>
</dbReference>
<feature type="region of interest" description="Disordered" evidence="7">
    <location>
        <begin position="676"/>
        <end position="695"/>
    </location>
</feature>
<keyword evidence="3 6" id="KW-0378">Hydrolase</keyword>
<dbReference type="PANTHER" id="PTHR10183:SF379">
    <property type="entry name" value="CALPAIN-5"/>
    <property type="match status" value="1"/>
</dbReference>
<dbReference type="InterPro" id="IPR038765">
    <property type="entry name" value="Papain-like_cys_pep_sf"/>
</dbReference>
<keyword evidence="4 6" id="KW-0788">Thiol protease</keyword>
<feature type="active site" evidence="5 6">
    <location>
        <position position="254"/>
    </location>
</feature>
<evidence type="ECO:0000313" key="9">
    <source>
        <dbReference type="EMBL" id="KAI6661395.1"/>
    </source>
</evidence>
<reference evidence="9 10" key="1">
    <citation type="journal article" date="2023" name="BMC Biol.">
        <title>The compact genome of the sponge Oopsacas minuta (Hexactinellida) is lacking key metazoan core genes.</title>
        <authorList>
            <person name="Santini S."/>
            <person name="Schenkelaars Q."/>
            <person name="Jourda C."/>
            <person name="Duchesne M."/>
            <person name="Belahbib H."/>
            <person name="Rocher C."/>
            <person name="Selva M."/>
            <person name="Riesgo A."/>
            <person name="Vervoort M."/>
            <person name="Leys S.P."/>
            <person name="Kodjabachian L."/>
            <person name="Le Bivic A."/>
            <person name="Borchiellini C."/>
            <person name="Claverie J.M."/>
            <person name="Renard E."/>
        </authorList>
    </citation>
    <scope>NUCLEOTIDE SEQUENCE [LARGE SCALE GENOMIC DNA]</scope>
    <source>
        <strain evidence="9">SPO-2</strain>
    </source>
</reference>
<dbReference type="Gene3D" id="2.60.120.380">
    <property type="match status" value="2"/>
</dbReference>
<organism evidence="9 10">
    <name type="scientific">Oopsacas minuta</name>
    <dbReference type="NCBI Taxonomy" id="111878"/>
    <lineage>
        <taxon>Eukaryota</taxon>
        <taxon>Metazoa</taxon>
        <taxon>Porifera</taxon>
        <taxon>Hexactinellida</taxon>
        <taxon>Hexasterophora</taxon>
        <taxon>Lyssacinosida</taxon>
        <taxon>Leucopsacidae</taxon>
        <taxon>Oopsacas</taxon>
    </lineage>
</organism>
<dbReference type="SUPFAM" id="SSF49758">
    <property type="entry name" value="Calpain large subunit, middle domain (domain III)"/>
    <property type="match status" value="2"/>
</dbReference>
<feature type="domain" description="Calpain catalytic" evidence="8">
    <location>
        <begin position="10"/>
        <end position="337"/>
    </location>
</feature>
<accession>A0AAV7KK71</accession>
<dbReference type="SMART" id="SM00720">
    <property type="entry name" value="calpain_III"/>
    <property type="match status" value="1"/>
</dbReference>
<feature type="compositionally biased region" description="Low complexity" evidence="7">
    <location>
        <begin position="559"/>
        <end position="568"/>
    </location>
</feature>
<sequence>MASQTGQSNLFEDTNFSPILRSIYKTLNKEAFIDLFTDNSDEIIWRRPVQISENIQTGSPPILFLEQEGMCHRIKQGGLANCYLTAAICAIVHANPKWIYYNIFTKVGSYPQNGKLTVLLFHNSQWEGVEIDDNIPCDLHGYPIFARCVDEASRCQNEWWLSLLEKAYAKIYGSYANLHGGNMSEALYDLTGVPVLDYTINGGKTVAKQPMQECDWECLWNAHLKGDAVCVGYCVSVAEVDLGVKYRSGISTNHAYALIGLFKNAEYKLVKIRNARCDSEFSGLFSRDSEIWQNGTKKLELTKVVGVPGDELPAGDFLMSYDEFITFFNRVYISRLSMENQFKSFSGTFHSIFPGNKEFGGCSNYWSWRFNPKFHIVAPFGGIVSVTLTQQDQRGTRPQLNYDQIGITVIRIDPFSGFALGQAVGDNLVAKTTFVNRRNVSVEFKMPQLSANEICVAIPSTYFPNVTLKWVLSVHSNSQNLQVEEYQFEFHSRRFFSGKWSGNSAGGGPKHPSFLKNPSYQLQIGEEATKVDIYMRQKILATQSHTKVGNHGKSEKMPKMSTKTSTKPLIQKATTNSKPKVAPKVAQPVDQIVGIGFYILKDFQHISSELSNELVYDNTVFTNREEIHKQTKLGSKQKYLLIPCTFQPKIEREFFLEIFSDKEIRVEKYLKSQETEPIETETKTGTMKGKVSSGVPQGMFEKSHKTVLSLGVDYNNI</sequence>
<dbReference type="InterPro" id="IPR036213">
    <property type="entry name" value="Calpain_III_sf"/>
</dbReference>
<dbReference type="InterPro" id="IPR022684">
    <property type="entry name" value="Calpain_cysteine_protease"/>
</dbReference>
<dbReference type="Proteomes" id="UP001165289">
    <property type="component" value="Unassembled WGS sequence"/>
</dbReference>
<dbReference type="SMART" id="SM00230">
    <property type="entry name" value="CysPc"/>
    <property type="match status" value="1"/>
</dbReference>
<dbReference type="GO" id="GO:0006508">
    <property type="term" value="P:proteolysis"/>
    <property type="evidence" value="ECO:0007669"/>
    <property type="project" value="UniProtKB-KW"/>
</dbReference>
<dbReference type="EMBL" id="JAKMXF010000012">
    <property type="protein sequence ID" value="KAI6661395.1"/>
    <property type="molecule type" value="Genomic_DNA"/>
</dbReference>
<evidence type="ECO:0000256" key="3">
    <source>
        <dbReference type="ARBA" id="ARBA00022801"/>
    </source>
</evidence>
<keyword evidence="10" id="KW-1185">Reference proteome</keyword>
<feature type="active site" evidence="5 6">
    <location>
        <position position="274"/>
    </location>
</feature>
<evidence type="ECO:0000313" key="10">
    <source>
        <dbReference type="Proteomes" id="UP001165289"/>
    </source>
</evidence>
<dbReference type="PROSITE" id="PS50203">
    <property type="entry name" value="CALPAIN_CAT"/>
    <property type="match status" value="1"/>
</dbReference>
<proteinExistence type="inferred from homology"/>
<name>A0AAV7KK71_9METZ</name>